<keyword evidence="4" id="KW-1185">Reference proteome</keyword>
<accession>A0A1Y0IKM1</accession>
<dbReference type="OrthoDB" id="9788704at2"/>
<dbReference type="PANTHER" id="PTHR38430">
    <property type="entry name" value="PROTEIN-ARGININE KINASE ACTIVATOR PROTEIN"/>
    <property type="match status" value="1"/>
</dbReference>
<dbReference type="AlphaFoldDB" id="A0A1Y0IKM1"/>
<keyword evidence="1" id="KW-0175">Coiled coil</keyword>
<organism evidence="3 4">
    <name type="scientific">Tumebacillus avium</name>
    <dbReference type="NCBI Taxonomy" id="1903704"/>
    <lineage>
        <taxon>Bacteria</taxon>
        <taxon>Bacillati</taxon>
        <taxon>Bacillota</taxon>
        <taxon>Bacilli</taxon>
        <taxon>Bacillales</taxon>
        <taxon>Alicyclobacillaceae</taxon>
        <taxon>Tumebacillus</taxon>
    </lineage>
</organism>
<dbReference type="PIRSF" id="PIRSF015034">
    <property type="entry name" value="YacH"/>
    <property type="match status" value="1"/>
</dbReference>
<dbReference type="GO" id="GO:1990169">
    <property type="term" value="P:stress response to copper ion"/>
    <property type="evidence" value="ECO:0007669"/>
    <property type="project" value="TreeGrafter"/>
</dbReference>
<evidence type="ECO:0000256" key="1">
    <source>
        <dbReference type="SAM" id="Coils"/>
    </source>
</evidence>
<dbReference type="RefSeq" id="WP_087456422.1">
    <property type="nucleotide sequence ID" value="NZ_CP021434.1"/>
</dbReference>
<protein>
    <recommendedName>
        <fullName evidence="2">UVR domain-containing protein</fullName>
    </recommendedName>
</protein>
<dbReference type="GO" id="GO:1990170">
    <property type="term" value="P:stress response to cadmium ion"/>
    <property type="evidence" value="ECO:0007669"/>
    <property type="project" value="TreeGrafter"/>
</dbReference>
<dbReference type="Gene3D" id="4.10.860.10">
    <property type="entry name" value="UVR domain"/>
    <property type="match status" value="1"/>
</dbReference>
<dbReference type="GO" id="GO:0008270">
    <property type="term" value="F:zinc ion binding"/>
    <property type="evidence" value="ECO:0007669"/>
    <property type="project" value="TreeGrafter"/>
</dbReference>
<dbReference type="InterPro" id="IPR001943">
    <property type="entry name" value="UVR_dom"/>
</dbReference>
<evidence type="ECO:0000313" key="3">
    <source>
        <dbReference type="EMBL" id="ARU61037.1"/>
    </source>
</evidence>
<dbReference type="SUPFAM" id="SSF46600">
    <property type="entry name" value="C-terminal UvrC-binding domain of UvrB"/>
    <property type="match status" value="1"/>
</dbReference>
<name>A0A1Y0IKM1_9BACL</name>
<sequence length="178" mass="20011">MLCQRCQQRDSTVHFTKILNGEKSEIHLCETCARENGEFMMKPGENFSFHNLLSGLLGFENGGAFGQMSGVQKPQITRCNTCGLSYQQFAELGRFGCADCYSSFGPRLEPLLRRIHGGATTHTGKVPHRTGGIIKQRKQIETLRSELQQKIQMEQFEEAATLRDRIRELEQLSEAGGN</sequence>
<dbReference type="GO" id="GO:0046870">
    <property type="term" value="F:cadmium ion binding"/>
    <property type="evidence" value="ECO:0007669"/>
    <property type="project" value="TreeGrafter"/>
</dbReference>
<dbReference type="KEGG" id="tum:CBW65_08165"/>
<dbReference type="EMBL" id="CP021434">
    <property type="protein sequence ID" value="ARU61037.1"/>
    <property type="molecule type" value="Genomic_DNA"/>
</dbReference>
<reference evidence="4" key="1">
    <citation type="submission" date="2017-05" db="EMBL/GenBank/DDBJ databases">
        <authorList>
            <person name="Sung H."/>
        </authorList>
    </citation>
    <scope>NUCLEOTIDE SEQUENCE [LARGE SCALE GENOMIC DNA]</scope>
    <source>
        <strain evidence="4">AR23208</strain>
    </source>
</reference>
<feature type="domain" description="UVR" evidence="2">
    <location>
        <begin position="137"/>
        <end position="172"/>
    </location>
</feature>
<dbReference type="GO" id="GO:0050897">
    <property type="term" value="F:cobalt ion binding"/>
    <property type="evidence" value="ECO:0007669"/>
    <property type="project" value="TreeGrafter"/>
</dbReference>
<dbReference type="InterPro" id="IPR025542">
    <property type="entry name" value="YacH"/>
</dbReference>
<dbReference type="PANTHER" id="PTHR38430:SF1">
    <property type="entry name" value="PROTEIN-ARGININE KINASE ACTIVATOR PROTEIN"/>
    <property type="match status" value="1"/>
</dbReference>
<evidence type="ECO:0000259" key="2">
    <source>
        <dbReference type="PROSITE" id="PS50151"/>
    </source>
</evidence>
<dbReference type="GO" id="GO:0005507">
    <property type="term" value="F:copper ion binding"/>
    <property type="evidence" value="ECO:0007669"/>
    <property type="project" value="TreeGrafter"/>
</dbReference>
<dbReference type="InterPro" id="IPR036876">
    <property type="entry name" value="UVR_dom_sf"/>
</dbReference>
<feature type="coiled-coil region" evidence="1">
    <location>
        <begin position="133"/>
        <end position="172"/>
    </location>
</feature>
<dbReference type="Proteomes" id="UP000195437">
    <property type="component" value="Chromosome"/>
</dbReference>
<dbReference type="PROSITE" id="PS50151">
    <property type="entry name" value="UVR"/>
    <property type="match status" value="1"/>
</dbReference>
<gene>
    <name evidence="3" type="ORF">CBW65_08165</name>
</gene>
<evidence type="ECO:0000313" key="4">
    <source>
        <dbReference type="Proteomes" id="UP000195437"/>
    </source>
</evidence>
<dbReference type="Pfam" id="PF02151">
    <property type="entry name" value="UVR"/>
    <property type="match status" value="1"/>
</dbReference>
<proteinExistence type="predicted"/>